<evidence type="ECO:0000259" key="1">
    <source>
        <dbReference type="Pfam" id="PF00117"/>
    </source>
</evidence>
<organism evidence="2 3">
    <name type="scientific">Methanolobus profundi</name>
    <dbReference type="NCBI Taxonomy" id="487685"/>
    <lineage>
        <taxon>Archaea</taxon>
        <taxon>Methanobacteriati</taxon>
        <taxon>Methanobacteriota</taxon>
        <taxon>Stenosarchaea group</taxon>
        <taxon>Methanomicrobia</taxon>
        <taxon>Methanosarcinales</taxon>
        <taxon>Methanosarcinaceae</taxon>
        <taxon>Methanolobus</taxon>
    </lineage>
</organism>
<dbReference type="SUPFAM" id="SSF52317">
    <property type="entry name" value="Class I glutamine amidotransferase-like"/>
    <property type="match status" value="1"/>
</dbReference>
<keyword evidence="3" id="KW-1185">Reference proteome</keyword>
<dbReference type="STRING" id="487685.SAMN04488696_2527"/>
<evidence type="ECO:0000313" key="3">
    <source>
        <dbReference type="Proteomes" id="UP000198535"/>
    </source>
</evidence>
<dbReference type="FunFam" id="3.40.50.880:FF:000033">
    <property type="entry name" value="Glutamine amidotransferase class-I"/>
    <property type="match status" value="1"/>
</dbReference>
<dbReference type="PANTHER" id="PTHR42695">
    <property type="entry name" value="GLUTAMINE AMIDOTRANSFERASE YLR126C-RELATED"/>
    <property type="match status" value="1"/>
</dbReference>
<dbReference type="CDD" id="cd01741">
    <property type="entry name" value="GATase1_1"/>
    <property type="match status" value="1"/>
</dbReference>
<keyword evidence="2" id="KW-0315">Glutamine amidotransferase</keyword>
<gene>
    <name evidence="2" type="ORF">SAMN04488696_2527</name>
</gene>
<dbReference type="EMBL" id="FOUJ01000006">
    <property type="protein sequence ID" value="SFM83378.1"/>
    <property type="molecule type" value="Genomic_DNA"/>
</dbReference>
<dbReference type="InterPro" id="IPR044992">
    <property type="entry name" value="ChyE-like"/>
</dbReference>
<dbReference type="PROSITE" id="PS51273">
    <property type="entry name" value="GATASE_TYPE_1"/>
    <property type="match status" value="1"/>
</dbReference>
<feature type="domain" description="Glutamine amidotransferase" evidence="1">
    <location>
        <begin position="24"/>
        <end position="180"/>
    </location>
</feature>
<dbReference type="InterPro" id="IPR017926">
    <property type="entry name" value="GATASE"/>
</dbReference>
<dbReference type="InterPro" id="IPR029062">
    <property type="entry name" value="Class_I_gatase-like"/>
</dbReference>
<dbReference type="Pfam" id="PF00117">
    <property type="entry name" value="GATase"/>
    <property type="match status" value="1"/>
</dbReference>
<dbReference type="GO" id="GO:0016740">
    <property type="term" value="F:transferase activity"/>
    <property type="evidence" value="ECO:0007669"/>
    <property type="project" value="UniProtKB-KW"/>
</dbReference>
<reference evidence="3" key="1">
    <citation type="submission" date="2016-10" db="EMBL/GenBank/DDBJ databases">
        <authorList>
            <person name="Varghese N."/>
            <person name="Submissions S."/>
        </authorList>
    </citation>
    <scope>NUCLEOTIDE SEQUENCE [LARGE SCALE GENOMIC DNA]</scope>
    <source>
        <strain evidence="3">Mob M</strain>
    </source>
</reference>
<keyword evidence="2" id="KW-0808">Transferase</keyword>
<dbReference type="Proteomes" id="UP000198535">
    <property type="component" value="Unassembled WGS sequence"/>
</dbReference>
<dbReference type="GO" id="GO:0005829">
    <property type="term" value="C:cytosol"/>
    <property type="evidence" value="ECO:0007669"/>
    <property type="project" value="TreeGrafter"/>
</dbReference>
<dbReference type="OrthoDB" id="7388at2157"/>
<dbReference type="PANTHER" id="PTHR42695:SF5">
    <property type="entry name" value="GLUTAMINE AMIDOTRANSFERASE YLR126C-RELATED"/>
    <property type="match status" value="1"/>
</dbReference>
<protein>
    <submittedName>
        <fullName evidence="2">GMP synthase-Glutamine amidotransferase</fullName>
    </submittedName>
</protein>
<proteinExistence type="predicted"/>
<evidence type="ECO:0000313" key="2">
    <source>
        <dbReference type="EMBL" id="SFM83378.1"/>
    </source>
</evidence>
<dbReference type="Gene3D" id="3.40.50.880">
    <property type="match status" value="1"/>
</dbReference>
<accession>A0A1I4U2Y7</accession>
<dbReference type="RefSeq" id="WP_091937773.1">
    <property type="nucleotide sequence ID" value="NZ_FOUJ01000006.1"/>
</dbReference>
<sequence length="239" mass="27371">MKIHCLVHLEFETLGNIKEWACNNGHSISVTMPYMNSNYPHPDEFDLLVIMGGLMSVYQEDEYPWLIEEKEFVKNVIESGKSVYGICFGAQMLSEILGGQVSQNMYREIGWHIIQTLDAFREDDSLFNMPPELTVFQWHGDTFTLPKGARRLFESEACPEQGFIYRDNVLAVQFHPETDESCVDSLVTECASDLVKGRYIQSEQEIRGRDDLLASSSDLMFTILDWFEENIKAKASNDA</sequence>
<dbReference type="AlphaFoldDB" id="A0A1I4U2Y7"/>
<name>A0A1I4U2Y7_9EURY</name>